<dbReference type="SMART" id="SM00028">
    <property type="entry name" value="TPR"/>
    <property type="match status" value="2"/>
</dbReference>
<evidence type="ECO:0000256" key="2">
    <source>
        <dbReference type="PROSITE-ProRule" id="PRU00339"/>
    </source>
</evidence>
<reference evidence="6 7" key="1">
    <citation type="journal article" date="2019" name="Sci. Rep.">
        <title>Comparative genomics of chytrid fungi reveal insights into the obligate biotrophic and pathogenic lifestyle of Synchytrium endobioticum.</title>
        <authorList>
            <person name="van de Vossenberg B.T.L.H."/>
            <person name="Warris S."/>
            <person name="Nguyen H.D.T."/>
            <person name="van Gent-Pelzer M.P.E."/>
            <person name="Joly D.L."/>
            <person name="van de Geest H.C."/>
            <person name="Bonants P.J.M."/>
            <person name="Smith D.S."/>
            <person name="Levesque C.A."/>
            <person name="van der Lee T.A.J."/>
        </authorList>
    </citation>
    <scope>NUCLEOTIDE SEQUENCE [LARGE SCALE GENOMIC DNA]</scope>
    <source>
        <strain evidence="5 7">LEV6574</strain>
        <strain evidence="4 6">MB42</strain>
    </source>
</reference>
<keyword evidence="1 2" id="KW-0802">TPR repeat</keyword>
<dbReference type="PROSITE" id="PS50005">
    <property type="entry name" value="TPR"/>
    <property type="match status" value="1"/>
</dbReference>
<keyword evidence="6" id="KW-1185">Reference proteome</keyword>
<dbReference type="AlphaFoldDB" id="A0A507D6B4"/>
<dbReference type="Proteomes" id="UP000317494">
    <property type="component" value="Unassembled WGS sequence"/>
</dbReference>
<protein>
    <submittedName>
        <fullName evidence="5">Uncharacterized protein</fullName>
    </submittedName>
</protein>
<dbReference type="PANTHER" id="PTHR46423:SF1">
    <property type="entry name" value="RNA POLYMERASE II-ASSOCIATED PROTEIN 3"/>
    <property type="match status" value="1"/>
</dbReference>
<dbReference type="VEuPathDB" id="FungiDB:SeMB42_g05581"/>
<dbReference type="GO" id="GO:0101031">
    <property type="term" value="C:protein folding chaperone complex"/>
    <property type="evidence" value="ECO:0007669"/>
    <property type="project" value="TreeGrafter"/>
</dbReference>
<feature type="compositionally biased region" description="Low complexity" evidence="3">
    <location>
        <begin position="44"/>
        <end position="66"/>
    </location>
</feature>
<dbReference type="Proteomes" id="UP000320475">
    <property type="component" value="Unassembled WGS sequence"/>
</dbReference>
<evidence type="ECO:0000313" key="4">
    <source>
        <dbReference type="EMBL" id="TPX41421.1"/>
    </source>
</evidence>
<dbReference type="InterPro" id="IPR011990">
    <property type="entry name" value="TPR-like_helical_dom_sf"/>
</dbReference>
<evidence type="ECO:0000256" key="1">
    <source>
        <dbReference type="ARBA" id="ARBA00022803"/>
    </source>
</evidence>
<dbReference type="InterPro" id="IPR019734">
    <property type="entry name" value="TPR_rpt"/>
</dbReference>
<dbReference type="InterPro" id="IPR051966">
    <property type="entry name" value="RPAP3"/>
</dbReference>
<accession>A0A507D6B4</accession>
<feature type="region of interest" description="Disordered" evidence="3">
    <location>
        <begin position="39"/>
        <end position="109"/>
    </location>
</feature>
<dbReference type="SUPFAM" id="SSF48371">
    <property type="entry name" value="ARM repeat"/>
    <property type="match status" value="1"/>
</dbReference>
<evidence type="ECO:0000313" key="7">
    <source>
        <dbReference type="Proteomes" id="UP000320475"/>
    </source>
</evidence>
<dbReference type="SUPFAM" id="SSF48452">
    <property type="entry name" value="TPR-like"/>
    <property type="match status" value="1"/>
</dbReference>
<dbReference type="Gene3D" id="1.25.40.10">
    <property type="entry name" value="Tetratricopeptide repeat domain"/>
    <property type="match status" value="1"/>
</dbReference>
<organism evidence="5 7">
    <name type="scientific">Synchytrium endobioticum</name>
    <dbReference type="NCBI Taxonomy" id="286115"/>
    <lineage>
        <taxon>Eukaryota</taxon>
        <taxon>Fungi</taxon>
        <taxon>Fungi incertae sedis</taxon>
        <taxon>Chytridiomycota</taxon>
        <taxon>Chytridiomycota incertae sedis</taxon>
        <taxon>Chytridiomycetes</taxon>
        <taxon>Synchytriales</taxon>
        <taxon>Synchytriaceae</taxon>
        <taxon>Synchytrium</taxon>
    </lineage>
</organism>
<comment type="caution">
    <text evidence="5">The sequence shown here is derived from an EMBL/GenBank/DDBJ whole genome shotgun (WGS) entry which is preliminary data.</text>
</comment>
<dbReference type="EMBL" id="QEAN01000272">
    <property type="protein sequence ID" value="TPX41421.1"/>
    <property type="molecule type" value="Genomic_DNA"/>
</dbReference>
<dbReference type="InterPro" id="IPR011989">
    <property type="entry name" value="ARM-like"/>
</dbReference>
<dbReference type="Gene3D" id="1.25.10.10">
    <property type="entry name" value="Leucine-rich Repeat Variant"/>
    <property type="match status" value="1"/>
</dbReference>
<dbReference type="InterPro" id="IPR016024">
    <property type="entry name" value="ARM-type_fold"/>
</dbReference>
<dbReference type="OrthoDB" id="629492at2759"/>
<dbReference type="PANTHER" id="PTHR46423">
    <property type="entry name" value="RNA POLYMERASE II-ASSOCIATED PROTEIN 3"/>
    <property type="match status" value="1"/>
</dbReference>
<name>A0A507D6B4_9FUNG</name>
<evidence type="ECO:0000313" key="6">
    <source>
        <dbReference type="Proteomes" id="UP000317494"/>
    </source>
</evidence>
<feature type="repeat" description="TPR" evidence="2">
    <location>
        <begin position="237"/>
        <end position="270"/>
    </location>
</feature>
<dbReference type="EMBL" id="QEAM01000087">
    <property type="protein sequence ID" value="TPX47014.1"/>
    <property type="molecule type" value="Genomic_DNA"/>
</dbReference>
<gene>
    <name evidence="5" type="ORF">SeLEV6574_g02875</name>
    <name evidence="4" type="ORF">SeMB42_g05581</name>
</gene>
<proteinExistence type="predicted"/>
<evidence type="ECO:0000256" key="3">
    <source>
        <dbReference type="SAM" id="MobiDB-lite"/>
    </source>
</evidence>
<dbReference type="STRING" id="286115.A0A507D6B4"/>
<evidence type="ECO:0000313" key="5">
    <source>
        <dbReference type="EMBL" id="TPX47014.1"/>
    </source>
</evidence>
<sequence length="856" mass="93643">MDVLNPDKSSIAQEVAEFEDFVNEYTTQLDRILNRDYDNDHRNSAAAGNNASSPSSAMSLSSTSVSVNPRPIAQAAEPPDYDASKPSDVPSVSRLPSQKNKKGGPTVIDYSKWETFNDDEQECDIDATAKANTAKKEGDNGEPVRTKPVLRGKTWQEEQTETVIKIAEKYRQEGNGLFVSHKYHEAIAAYTNSIHAFLNPQSIIAGSQEHTSEKDQHDPFAFLDKYRQPLQPLPVNPAIYTNRALCYIRLNAFTEAEADCTSALAVDPNNVKALYRRVTARENLHHYEGCLADLTTLAAIVQDYEKERVTMVKSRKKDAQANVPGITLTEISKLRASIEADVMANSKVHILAKELEADGTLAVLNAIMNSFETALSSVGQSTQQQLAEAAAATEFIVRLLSRPESKQEARDALRVSGHLEKLCTINLTPATVSYIIPVLVAACQDHSENTRVVGKQIIHLVKVLLNGPLPPSGPLMDTTHLFNLLVSDEYALGLLVNMDVTLGCRFAKIALNILSGHVNFEEVSRPSSDKPLSSSEAAQAKIQSAKPHVLQLLDVVFRHQPRGASILVHKWSLTPALVVPAIVASIKQALIPACSLINTIAGLTGLPSRVAVLDEHADDLLNATLSELPTCDTKDIAQTQLLLVTTHNILVHTHHCITPMLIKYSTVSTAMALFKQPKLVAPTMSLLSRLLKHNNGHVLTQIDGWWDEIPILKALSGDMDEIRGPALRILVAWLHGNPKARVAEWKKSGGFSCLTKMCATELEKEAGKRDELVIGNAALCVGDCALTSSHAQTFLKLDVVETFIALLRRMEDPAAQRNVAIACAKLCQLDECGEVLDRVRSLQGIELLHNLARNVV</sequence>